<keyword evidence="2" id="KW-1185">Reference proteome</keyword>
<dbReference type="SUPFAM" id="SSF56112">
    <property type="entry name" value="Protein kinase-like (PK-like)"/>
    <property type="match status" value="1"/>
</dbReference>
<dbReference type="InterPro" id="IPR012877">
    <property type="entry name" value="Dhs-27"/>
</dbReference>
<proteinExistence type="predicted"/>
<evidence type="ECO:0000313" key="1">
    <source>
        <dbReference type="EMBL" id="VDN34804.1"/>
    </source>
</evidence>
<gene>
    <name evidence="1" type="ORF">CGOC_LOCUS12746</name>
</gene>
<organism evidence="1 2">
    <name type="scientific">Cylicostephanus goldi</name>
    <name type="common">Nematode worm</name>
    <dbReference type="NCBI Taxonomy" id="71465"/>
    <lineage>
        <taxon>Eukaryota</taxon>
        <taxon>Metazoa</taxon>
        <taxon>Ecdysozoa</taxon>
        <taxon>Nematoda</taxon>
        <taxon>Chromadorea</taxon>
        <taxon>Rhabditida</taxon>
        <taxon>Rhabditina</taxon>
        <taxon>Rhabditomorpha</taxon>
        <taxon>Strongyloidea</taxon>
        <taxon>Strongylidae</taxon>
        <taxon>Cylicostephanus</taxon>
    </lineage>
</organism>
<sequence>MLPICQNLVACMPDQLDCINKFIANTYEKDMMCTAKLINEYEEGKRPFALVHGDLWAPQVLWRDEETIGGIVDWQMVHRGSPVSQFCFSQTLECMLTFTEKEDDDAIRTSQYA</sequence>
<protein>
    <recommendedName>
        <fullName evidence="3">CHK kinase-like domain-containing protein</fullName>
    </recommendedName>
</protein>
<dbReference type="OrthoDB" id="5873804at2759"/>
<name>A0A3P7MY17_CYLGO</name>
<dbReference type="EMBL" id="UYRV01125422">
    <property type="protein sequence ID" value="VDN34804.1"/>
    <property type="molecule type" value="Genomic_DNA"/>
</dbReference>
<reference evidence="1 2" key="1">
    <citation type="submission" date="2018-11" db="EMBL/GenBank/DDBJ databases">
        <authorList>
            <consortium name="Pathogen Informatics"/>
        </authorList>
    </citation>
    <scope>NUCLEOTIDE SEQUENCE [LARGE SCALE GENOMIC DNA]</scope>
</reference>
<accession>A0A3P7MY17</accession>
<dbReference type="Gene3D" id="3.90.1200.10">
    <property type="match status" value="1"/>
</dbReference>
<dbReference type="Pfam" id="PF07914">
    <property type="entry name" value="DUF1679"/>
    <property type="match status" value="1"/>
</dbReference>
<dbReference type="AlphaFoldDB" id="A0A3P7MY17"/>
<dbReference type="InterPro" id="IPR011009">
    <property type="entry name" value="Kinase-like_dom_sf"/>
</dbReference>
<dbReference type="Proteomes" id="UP000271889">
    <property type="component" value="Unassembled WGS sequence"/>
</dbReference>
<evidence type="ECO:0008006" key="3">
    <source>
        <dbReference type="Google" id="ProtNLM"/>
    </source>
</evidence>
<evidence type="ECO:0000313" key="2">
    <source>
        <dbReference type="Proteomes" id="UP000271889"/>
    </source>
</evidence>